<evidence type="ECO:0000313" key="2">
    <source>
        <dbReference type="Proteomes" id="UP001152531"/>
    </source>
</evidence>
<evidence type="ECO:0000313" key="1">
    <source>
        <dbReference type="EMBL" id="CAH6718780.1"/>
    </source>
</evidence>
<proteinExistence type="predicted"/>
<accession>A0ACA9Y2E4</accession>
<dbReference type="Proteomes" id="UP001152531">
    <property type="component" value="Unassembled WGS sequence"/>
</dbReference>
<keyword evidence="2" id="KW-1185">Reference proteome</keyword>
<protein>
    <submittedName>
        <fullName evidence="1">Uncharacterized protein</fullName>
    </submittedName>
</protein>
<comment type="caution">
    <text evidence="1">The sequence shown here is derived from an EMBL/GenBank/DDBJ whole genome shotgun (WGS) entry which is preliminary data.</text>
</comment>
<dbReference type="EMBL" id="CALSDN010000001">
    <property type="protein sequence ID" value="CAH6718780.1"/>
    <property type="molecule type" value="Genomic_DNA"/>
</dbReference>
<name>A0ACA9Y2E4_9ASCO</name>
<organism evidence="1 2">
    <name type="scientific">[Candida] jaroonii</name>
    <dbReference type="NCBI Taxonomy" id="467808"/>
    <lineage>
        <taxon>Eukaryota</taxon>
        <taxon>Fungi</taxon>
        <taxon>Dikarya</taxon>
        <taxon>Ascomycota</taxon>
        <taxon>Saccharomycotina</taxon>
        <taxon>Pichiomycetes</taxon>
        <taxon>Debaryomycetaceae</taxon>
        <taxon>Yamadazyma</taxon>
    </lineage>
</organism>
<sequence>MRRALPYPEKIMAQKIMGESPKTRRRTNSKSEKKRPSFSNNTSPWVRRNSFLSNAMIQSENISVYESPNYYHDCSSYNIISLKECQGFIFNQDLFASPYQQSKSLANEKKYRSSFSHKPKSRTNSLRRHTSVNMDLPNFNSSILQGNAIDDEDSDHHTPNNTSLPLDSVNQTIDQFENTTVDISLSDNEMQEYEESNDSYKVRVTEIIVNENDDFFK</sequence>
<reference evidence="1" key="1">
    <citation type="submission" date="2022-06" db="EMBL/GenBank/DDBJ databases">
        <authorList>
            <person name="Legras J.-L."/>
            <person name="Devillers H."/>
            <person name="Grondin C."/>
        </authorList>
    </citation>
    <scope>NUCLEOTIDE SEQUENCE</scope>
    <source>
        <strain evidence="1">CLIB 1444</strain>
    </source>
</reference>
<gene>
    <name evidence="1" type="ORF">CLIB1444_01S14356</name>
</gene>